<dbReference type="SUPFAM" id="SSF52540">
    <property type="entry name" value="P-loop containing nucleoside triphosphate hydrolases"/>
    <property type="match status" value="1"/>
</dbReference>
<protein>
    <submittedName>
        <fullName evidence="2">AAA family ATPase</fullName>
    </submittedName>
</protein>
<name>A0ABS9S8H0_9GAMM</name>
<comment type="caution">
    <text evidence="2">The sequence shown here is derived from an EMBL/GenBank/DDBJ whole genome shotgun (WGS) entry which is preliminary data.</text>
</comment>
<dbReference type="Proteomes" id="UP001320609">
    <property type="component" value="Unassembled WGS sequence"/>
</dbReference>
<evidence type="ECO:0000313" key="3">
    <source>
        <dbReference type="Proteomes" id="UP001320609"/>
    </source>
</evidence>
<gene>
    <name evidence="2" type="ORF">MLE19_13825</name>
</gene>
<dbReference type="RefSeq" id="WP_240718755.1">
    <property type="nucleotide sequence ID" value="NZ_JAKVTW010000010.1"/>
</dbReference>
<reference evidence="2 3" key="1">
    <citation type="submission" date="2022-03" db="EMBL/GenBank/DDBJ databases">
        <title>Genomic signatures underlying metal tolerance in selected Arctic bacterial isolates.</title>
        <authorList>
            <person name="Thomas F.A."/>
            <person name="Venkatachalam S."/>
            <person name="Krishnan K.P."/>
        </authorList>
    </citation>
    <scope>NUCLEOTIDE SEQUENCE [LARGE SCALE GENOMIC DNA]</scope>
    <source>
        <strain evidence="2 3">HM116</strain>
    </source>
</reference>
<accession>A0ABS9S8H0</accession>
<keyword evidence="3" id="KW-1185">Reference proteome</keyword>
<dbReference type="EMBL" id="JAKVTW010000010">
    <property type="protein sequence ID" value="MCH4812416.1"/>
    <property type="molecule type" value="Genomic_DNA"/>
</dbReference>
<dbReference type="InterPro" id="IPR050678">
    <property type="entry name" value="DNA_Partitioning_ATPase"/>
</dbReference>
<dbReference type="InterPro" id="IPR027417">
    <property type="entry name" value="P-loop_NTPase"/>
</dbReference>
<dbReference type="PIRSF" id="PIRSF009320">
    <property type="entry name" value="Nuc_binding_HP_1000"/>
    <property type="match status" value="1"/>
</dbReference>
<feature type="domain" description="AAA" evidence="1">
    <location>
        <begin position="1"/>
        <end position="167"/>
    </location>
</feature>
<dbReference type="PANTHER" id="PTHR13696:SF52">
    <property type="entry name" value="PARA FAMILY PROTEIN CT_582"/>
    <property type="match status" value="1"/>
</dbReference>
<dbReference type="Pfam" id="PF13614">
    <property type="entry name" value="AAA_31"/>
    <property type="match status" value="1"/>
</dbReference>
<evidence type="ECO:0000259" key="1">
    <source>
        <dbReference type="Pfam" id="PF13614"/>
    </source>
</evidence>
<evidence type="ECO:0000313" key="2">
    <source>
        <dbReference type="EMBL" id="MCH4812416.1"/>
    </source>
</evidence>
<dbReference type="CDD" id="cd02042">
    <property type="entry name" value="ParAB_family"/>
    <property type="match status" value="1"/>
</dbReference>
<proteinExistence type="predicted"/>
<sequence>MQMLALYSIKGGVGKTASAVNLAAEAARDGKRVLLWDIDPQAATTFYLRSKPKVRGGGVDKLVKGKADLDRAIRETDIEGLDLLPAALGSRDLEASMEDRKPSRLRKILKPVMANYDLVILDCPPSLSALAEQIFSSVDALLVPVVPTTLSLRTLEQLDSHLDAVEQACPIWPFVTLADRRKTLHREVMESLSERWPRRLSTTVPNASAIERMGIERAPVGQFARSSPGGRAYAALWREIAQRMQ</sequence>
<dbReference type="Gene3D" id="3.40.50.300">
    <property type="entry name" value="P-loop containing nucleotide triphosphate hydrolases"/>
    <property type="match status" value="1"/>
</dbReference>
<dbReference type="InterPro" id="IPR025669">
    <property type="entry name" value="AAA_dom"/>
</dbReference>
<dbReference type="PANTHER" id="PTHR13696">
    <property type="entry name" value="P-LOOP CONTAINING NUCLEOSIDE TRIPHOSPHATE HYDROLASE"/>
    <property type="match status" value="1"/>
</dbReference>
<organism evidence="2 3">
    <name type="scientific">Vreelandella neptunia</name>
    <dbReference type="NCBI Taxonomy" id="115551"/>
    <lineage>
        <taxon>Bacteria</taxon>
        <taxon>Pseudomonadati</taxon>
        <taxon>Pseudomonadota</taxon>
        <taxon>Gammaproteobacteria</taxon>
        <taxon>Oceanospirillales</taxon>
        <taxon>Halomonadaceae</taxon>
        <taxon>Vreelandella</taxon>
    </lineage>
</organism>